<accession>A0A250X692</accession>
<keyword evidence="2" id="KW-0645">Protease</keyword>
<dbReference type="InterPro" id="IPR041517">
    <property type="entry name" value="DEGP_PDZ"/>
</dbReference>
<dbReference type="InterPro" id="IPR046449">
    <property type="entry name" value="DEGP_PDZ_sf"/>
</dbReference>
<evidence type="ECO:0000256" key="4">
    <source>
        <dbReference type="ARBA" id="ARBA00022825"/>
    </source>
</evidence>
<reference evidence="6 7" key="1">
    <citation type="submission" date="2017-08" db="EMBL/GenBank/DDBJ databases">
        <title>Acidophilic green algal genome provides insights into adaptation to an acidic environment.</title>
        <authorList>
            <person name="Hirooka S."/>
            <person name="Hirose Y."/>
            <person name="Kanesaki Y."/>
            <person name="Higuchi S."/>
            <person name="Fujiwara T."/>
            <person name="Onuma R."/>
            <person name="Era A."/>
            <person name="Ohbayashi R."/>
            <person name="Uzuka A."/>
            <person name="Nozaki H."/>
            <person name="Yoshikawa H."/>
            <person name="Miyagishima S.Y."/>
        </authorList>
    </citation>
    <scope>NUCLEOTIDE SEQUENCE [LARGE SCALE GENOMIC DNA]</scope>
    <source>
        <strain evidence="6 7">NIES-2499</strain>
    </source>
</reference>
<dbReference type="Gene3D" id="3.20.190.20">
    <property type="match status" value="1"/>
</dbReference>
<dbReference type="Proteomes" id="UP000232323">
    <property type="component" value="Unassembled WGS sequence"/>
</dbReference>
<evidence type="ECO:0000313" key="7">
    <source>
        <dbReference type="Proteomes" id="UP000232323"/>
    </source>
</evidence>
<dbReference type="STRING" id="1157962.A0A250X692"/>
<dbReference type="SUPFAM" id="SSF50494">
    <property type="entry name" value="Trypsin-like serine proteases"/>
    <property type="match status" value="1"/>
</dbReference>
<dbReference type="Gene3D" id="2.30.42.10">
    <property type="match status" value="1"/>
</dbReference>
<dbReference type="EMBL" id="BEGY01000032">
    <property type="protein sequence ID" value="GAX78449.1"/>
    <property type="molecule type" value="Genomic_DNA"/>
</dbReference>
<dbReference type="Pfam" id="PF17815">
    <property type="entry name" value="PDZ_3"/>
    <property type="match status" value="1"/>
</dbReference>
<feature type="domain" description="Protease Do-like PDZ" evidence="5">
    <location>
        <begin position="374"/>
        <end position="520"/>
    </location>
</feature>
<dbReference type="GO" id="GO:0006508">
    <property type="term" value="P:proteolysis"/>
    <property type="evidence" value="ECO:0007669"/>
    <property type="project" value="UniProtKB-KW"/>
</dbReference>
<sequence length="528" mass="57934">MSNNALASDVGDGDGNVSSLLLDQSDEEAFVRAPPPVQTETKVTAEVRQKVWALRSVLKVFVTKVEPNYAQPWQMCPQRASTGSAFVIDGEARMILTNSHVVSNATAVYVRRPGMAKKFKAEILAEAKVCDLALLTVNDDSFWDADMKALEFVDVPELQSPIAVVGYPVGGDSLSITKGIVSRVTLVRYSPAARLLGIQIDAAINPGNSGGPAFADLETGRVAGVAFSKNVSSSTDNIGYIIPYQVVRHFLDEYAQYKMYRGVPCPGFLSQDMENPSQRTFLKVPEDRSGVLVVKLDPLSAAAEVLKENDVVMEVCGQAVADDGTVVYREDERLEYSHVIRCMHVGDELSLRILRDGQEMEVSYTLALKDHLVPMLHSVDCEPSYFISGGLVFMPLTQPFLEMVFGSSKRSRRSDIPVPVLTALNSDKTSRDDQVVLLVQVLTHEINHGYRYSVVPCETFNGVKFPNLRKLAELVDSCTSQYLNFGIEGGRLITLDRIEAVSHAANILKVHAISSDRSDDLRRLSSAV</sequence>
<name>A0A250X692_9CHLO</name>
<keyword evidence="4" id="KW-0720">Serine protease</keyword>
<dbReference type="Gene3D" id="2.40.10.10">
    <property type="entry name" value="Trypsin-like serine proteases"/>
    <property type="match status" value="2"/>
</dbReference>
<dbReference type="InterPro" id="IPR036034">
    <property type="entry name" value="PDZ_sf"/>
</dbReference>
<dbReference type="GO" id="GO:0004252">
    <property type="term" value="F:serine-type endopeptidase activity"/>
    <property type="evidence" value="ECO:0007669"/>
    <property type="project" value="InterPro"/>
</dbReference>
<evidence type="ECO:0000256" key="1">
    <source>
        <dbReference type="ARBA" id="ARBA00010541"/>
    </source>
</evidence>
<proteinExistence type="inferred from homology"/>
<dbReference type="OrthoDB" id="4217619at2759"/>
<dbReference type="InterPro" id="IPR009003">
    <property type="entry name" value="Peptidase_S1_PA"/>
</dbReference>
<evidence type="ECO:0000256" key="3">
    <source>
        <dbReference type="ARBA" id="ARBA00022801"/>
    </source>
</evidence>
<dbReference type="PANTHER" id="PTHR45980">
    <property type="match status" value="1"/>
</dbReference>
<evidence type="ECO:0000256" key="2">
    <source>
        <dbReference type="ARBA" id="ARBA00022670"/>
    </source>
</evidence>
<dbReference type="PANTHER" id="PTHR45980:SF18">
    <property type="entry name" value="PROTEASE DO-LIKE 9"/>
    <property type="match status" value="1"/>
</dbReference>
<comment type="similarity">
    <text evidence="1">Belongs to the peptidase S1C family.</text>
</comment>
<gene>
    <name evidence="6" type="ORF">CEUSTIGMA_g5889.t1</name>
</gene>
<dbReference type="InterPro" id="IPR043504">
    <property type="entry name" value="Peptidase_S1_PA_chymotrypsin"/>
</dbReference>
<evidence type="ECO:0000259" key="5">
    <source>
        <dbReference type="Pfam" id="PF17815"/>
    </source>
</evidence>
<keyword evidence="7" id="KW-1185">Reference proteome</keyword>
<evidence type="ECO:0000313" key="6">
    <source>
        <dbReference type="EMBL" id="GAX78449.1"/>
    </source>
</evidence>
<dbReference type="Pfam" id="PF13365">
    <property type="entry name" value="Trypsin_2"/>
    <property type="match status" value="1"/>
</dbReference>
<dbReference type="AlphaFoldDB" id="A0A250X692"/>
<organism evidence="6 7">
    <name type="scientific">Chlamydomonas eustigma</name>
    <dbReference type="NCBI Taxonomy" id="1157962"/>
    <lineage>
        <taxon>Eukaryota</taxon>
        <taxon>Viridiplantae</taxon>
        <taxon>Chlorophyta</taxon>
        <taxon>core chlorophytes</taxon>
        <taxon>Chlorophyceae</taxon>
        <taxon>CS clade</taxon>
        <taxon>Chlamydomonadales</taxon>
        <taxon>Chlamydomonadaceae</taxon>
        <taxon>Chlamydomonas</taxon>
    </lineage>
</organism>
<keyword evidence="3" id="KW-0378">Hydrolase</keyword>
<protein>
    <recommendedName>
        <fullName evidence="5">Protease Do-like PDZ domain-containing protein</fullName>
    </recommendedName>
</protein>
<dbReference type="InterPro" id="IPR001940">
    <property type="entry name" value="Peptidase_S1C"/>
</dbReference>
<dbReference type="PRINTS" id="PR00834">
    <property type="entry name" value="PROTEASES2C"/>
</dbReference>
<dbReference type="SUPFAM" id="SSF50156">
    <property type="entry name" value="PDZ domain-like"/>
    <property type="match status" value="1"/>
</dbReference>
<comment type="caution">
    <text evidence="6">The sequence shown here is derived from an EMBL/GenBank/DDBJ whole genome shotgun (WGS) entry which is preliminary data.</text>
</comment>